<dbReference type="Proteomes" id="UP000591929">
    <property type="component" value="Unassembled WGS sequence"/>
</dbReference>
<evidence type="ECO:0000313" key="2">
    <source>
        <dbReference type="Proteomes" id="UP000591929"/>
    </source>
</evidence>
<sequence length="165" mass="19277">MLYKFRLRREGYSNSVHIGDSFEYEKEQYVVIRIGSVKWSTNYVKKVPVLVTKVVAQKYKGELIANKYKAYVSFSKTYRQENVDGYDAKEKILQVGYFIQDADGLVLEVANIDKIAFDFVDLTVYYSARTIPEWSHNEMEEALKKERLKKFTIIPGKQYPSEGPF</sequence>
<accession>A0A841YA47</accession>
<reference evidence="1 2" key="1">
    <citation type="submission" date="2020-03" db="EMBL/GenBank/DDBJ databases">
        <title>Soil Listeria distribution.</title>
        <authorList>
            <person name="Liao J."/>
            <person name="Wiedmann M."/>
        </authorList>
    </citation>
    <scope>NUCLEOTIDE SEQUENCE [LARGE SCALE GENOMIC DNA]</scope>
    <source>
        <strain evidence="1 2">FSL L7-1681</strain>
    </source>
</reference>
<name>A0A841YA47_9LIST</name>
<organism evidence="1 2">
    <name type="scientific">Listeria booriae</name>
    <dbReference type="NCBI Taxonomy" id="1552123"/>
    <lineage>
        <taxon>Bacteria</taxon>
        <taxon>Bacillati</taxon>
        <taxon>Bacillota</taxon>
        <taxon>Bacilli</taxon>
        <taxon>Bacillales</taxon>
        <taxon>Listeriaceae</taxon>
        <taxon>Listeria</taxon>
    </lineage>
</organism>
<dbReference type="EMBL" id="JAARPL010000018">
    <property type="protein sequence ID" value="MBC1373794.1"/>
    <property type="molecule type" value="Genomic_DNA"/>
</dbReference>
<gene>
    <name evidence="1" type="ORF">HB847_15690</name>
</gene>
<proteinExistence type="predicted"/>
<protein>
    <submittedName>
        <fullName evidence="1">Uncharacterized protein</fullName>
    </submittedName>
</protein>
<evidence type="ECO:0000313" key="1">
    <source>
        <dbReference type="EMBL" id="MBC1373794.1"/>
    </source>
</evidence>
<dbReference type="RefSeq" id="WP_185378186.1">
    <property type="nucleotide sequence ID" value="NZ_JAARPL010000018.1"/>
</dbReference>
<comment type="caution">
    <text evidence="1">The sequence shown here is derived from an EMBL/GenBank/DDBJ whole genome shotgun (WGS) entry which is preliminary data.</text>
</comment>
<dbReference type="AlphaFoldDB" id="A0A841YA47"/>